<evidence type="ECO:0000313" key="9">
    <source>
        <dbReference type="Proteomes" id="UP000002630"/>
    </source>
</evidence>
<dbReference type="Pfam" id="PF13181">
    <property type="entry name" value="TPR_8"/>
    <property type="match status" value="1"/>
</dbReference>
<dbReference type="eggNOG" id="KOG1124">
    <property type="taxonomic scope" value="Eukaryota"/>
</dbReference>
<evidence type="ECO:0000256" key="4">
    <source>
        <dbReference type="ARBA" id="ARBA00022803"/>
    </source>
</evidence>
<keyword evidence="2" id="KW-0963">Cytoplasm</keyword>
<organism evidence="8 9">
    <name type="scientific">Ectocarpus siliculosus</name>
    <name type="common">Brown alga</name>
    <name type="synonym">Conferva siliculosa</name>
    <dbReference type="NCBI Taxonomy" id="2880"/>
    <lineage>
        <taxon>Eukaryota</taxon>
        <taxon>Sar</taxon>
        <taxon>Stramenopiles</taxon>
        <taxon>Ochrophyta</taxon>
        <taxon>PX clade</taxon>
        <taxon>Phaeophyceae</taxon>
        <taxon>Ectocarpales</taxon>
        <taxon>Ectocarpaceae</taxon>
        <taxon>Ectocarpus</taxon>
    </lineage>
</organism>
<name>D7FV51_ECTSI</name>
<evidence type="ECO:0000256" key="3">
    <source>
        <dbReference type="ARBA" id="ARBA00022737"/>
    </source>
</evidence>
<feature type="repeat" description="TPR" evidence="5">
    <location>
        <begin position="279"/>
        <end position="312"/>
    </location>
</feature>
<accession>D7FV51</accession>
<dbReference type="PROSITE" id="PS50005">
    <property type="entry name" value="TPR"/>
    <property type="match status" value="2"/>
</dbReference>
<dbReference type="EMBL" id="FN649751">
    <property type="protein sequence ID" value="CBJ31857.1"/>
    <property type="molecule type" value="Genomic_DNA"/>
</dbReference>
<dbReference type="Gene3D" id="1.25.40.10">
    <property type="entry name" value="Tetratricopeptide repeat domain"/>
    <property type="match status" value="1"/>
</dbReference>
<feature type="region of interest" description="Disordered" evidence="7">
    <location>
        <begin position="127"/>
        <end position="151"/>
    </location>
</feature>
<proteinExistence type="predicted"/>
<dbReference type="GO" id="GO:0006626">
    <property type="term" value="P:protein targeting to mitochondrion"/>
    <property type="evidence" value="ECO:0007669"/>
    <property type="project" value="TreeGrafter"/>
</dbReference>
<dbReference type="OrthoDB" id="629492at2759"/>
<dbReference type="PANTHER" id="PTHR45984">
    <property type="entry name" value="RNA (RNA) POLYMERASE II ASSOCIATED PROTEIN HOMOLOG"/>
    <property type="match status" value="1"/>
</dbReference>
<dbReference type="InterPro" id="IPR051982">
    <property type="entry name" value="CiliaryAsmbly_MitoImport"/>
</dbReference>
<dbReference type="GO" id="GO:0031072">
    <property type="term" value="F:heat shock protein binding"/>
    <property type="evidence" value="ECO:0007669"/>
    <property type="project" value="TreeGrafter"/>
</dbReference>
<evidence type="ECO:0000256" key="2">
    <source>
        <dbReference type="ARBA" id="ARBA00022490"/>
    </source>
</evidence>
<dbReference type="AlphaFoldDB" id="D7FV51"/>
<dbReference type="Proteomes" id="UP000002630">
    <property type="component" value="Linkage Group LG26"/>
</dbReference>
<dbReference type="InterPro" id="IPR011990">
    <property type="entry name" value="TPR-like_helical_dom_sf"/>
</dbReference>
<gene>
    <name evidence="8" type="ORF">Esi_0289_0003</name>
</gene>
<sequence>MAELGDFLVGGSEKLKDVTIEMLDYDFLDKCTDPGLIRAIARKLKSGEEGHYPDLVKHAETRLLEELPQAERSKILRMKAEPQPDEIHEAISDLHGWEEEMARVPARPKENNSEEAHAPIWTSNATAQTHSTKTIEPPMLDARRGSDDGGLARSTGLAIEQNRTKKLNAYDFRAWERYDADKEIERLEKEELEEQRHKTEARVEAKVTVEQDRLRRATKREDQLREAGKARYQGNLSPFEKKRAAERERIKGNESFKVKEYDEAFRCYTCSLALDDSNPRVYNNRAATAHHMERFDQAEEDCTRAISLDPTFKKAWMRRGMVRHSRGKYAGSVADFTEALLLDPNDKHAKKLLEHSAAKEREVEGEAAGQMQAKFKKPGRIFIEEVDTLQEEDGEHSMVCIPTTSAAIAPPTPGNQKTLIAHGWMEVE</sequence>
<dbReference type="InParanoid" id="D7FV51"/>
<keyword evidence="3" id="KW-0677">Repeat</keyword>
<reference evidence="8 9" key="1">
    <citation type="journal article" date="2010" name="Nature">
        <title>The Ectocarpus genome and the independent evolution of multicellularity in brown algae.</title>
        <authorList>
            <person name="Cock J.M."/>
            <person name="Sterck L."/>
            <person name="Rouze P."/>
            <person name="Scornet D."/>
            <person name="Allen A.E."/>
            <person name="Amoutzias G."/>
            <person name="Anthouard V."/>
            <person name="Artiguenave F."/>
            <person name="Aury J.M."/>
            <person name="Badger J.H."/>
            <person name="Beszteri B."/>
            <person name="Billiau K."/>
            <person name="Bonnet E."/>
            <person name="Bothwell J.H."/>
            <person name="Bowler C."/>
            <person name="Boyen C."/>
            <person name="Brownlee C."/>
            <person name="Carrano C.J."/>
            <person name="Charrier B."/>
            <person name="Cho G.Y."/>
            <person name="Coelho S.M."/>
            <person name="Collen J."/>
            <person name="Corre E."/>
            <person name="Da Silva C."/>
            <person name="Delage L."/>
            <person name="Delaroque N."/>
            <person name="Dittami S.M."/>
            <person name="Doulbeau S."/>
            <person name="Elias M."/>
            <person name="Farnham G."/>
            <person name="Gachon C.M."/>
            <person name="Gschloessl B."/>
            <person name="Heesch S."/>
            <person name="Jabbari K."/>
            <person name="Jubin C."/>
            <person name="Kawai H."/>
            <person name="Kimura K."/>
            <person name="Kloareg B."/>
            <person name="Kupper F.C."/>
            <person name="Lang D."/>
            <person name="Le Bail A."/>
            <person name="Leblanc C."/>
            <person name="Lerouge P."/>
            <person name="Lohr M."/>
            <person name="Lopez P.J."/>
            <person name="Martens C."/>
            <person name="Maumus F."/>
            <person name="Michel G."/>
            <person name="Miranda-Saavedra D."/>
            <person name="Morales J."/>
            <person name="Moreau H."/>
            <person name="Motomura T."/>
            <person name="Nagasato C."/>
            <person name="Napoli C.A."/>
            <person name="Nelson D.R."/>
            <person name="Nyvall-Collen P."/>
            <person name="Peters A.F."/>
            <person name="Pommier C."/>
            <person name="Potin P."/>
            <person name="Poulain J."/>
            <person name="Quesneville H."/>
            <person name="Read B."/>
            <person name="Rensing S.A."/>
            <person name="Ritter A."/>
            <person name="Rousvoal S."/>
            <person name="Samanta M."/>
            <person name="Samson G."/>
            <person name="Schroeder D.C."/>
            <person name="Segurens B."/>
            <person name="Strittmatter M."/>
            <person name="Tonon T."/>
            <person name="Tregear J.W."/>
            <person name="Valentin K."/>
            <person name="von Dassow P."/>
            <person name="Yamagishi T."/>
            <person name="Van de Peer Y."/>
            <person name="Wincker P."/>
        </authorList>
    </citation>
    <scope>NUCLEOTIDE SEQUENCE [LARGE SCALE GENOMIC DNA]</scope>
    <source>
        <strain evidence="9">Ec32 / CCAP1310/4</strain>
    </source>
</reference>
<evidence type="ECO:0000256" key="5">
    <source>
        <dbReference type="PROSITE-ProRule" id="PRU00339"/>
    </source>
</evidence>
<feature type="coiled-coil region" evidence="6">
    <location>
        <begin position="175"/>
        <end position="209"/>
    </location>
</feature>
<dbReference type="SUPFAM" id="SSF48452">
    <property type="entry name" value="TPR-like"/>
    <property type="match status" value="1"/>
</dbReference>
<dbReference type="GO" id="GO:0005739">
    <property type="term" value="C:mitochondrion"/>
    <property type="evidence" value="ECO:0007669"/>
    <property type="project" value="TreeGrafter"/>
</dbReference>
<evidence type="ECO:0000256" key="1">
    <source>
        <dbReference type="ARBA" id="ARBA00004496"/>
    </source>
</evidence>
<keyword evidence="9" id="KW-1185">Reference proteome</keyword>
<dbReference type="PANTHER" id="PTHR45984:SF1">
    <property type="entry name" value="SPAG1 AXONEMAL DYNEIN ASSEMBLY FACTOR"/>
    <property type="match status" value="1"/>
</dbReference>
<dbReference type="SMART" id="SM00028">
    <property type="entry name" value="TPR"/>
    <property type="match status" value="3"/>
</dbReference>
<dbReference type="Pfam" id="PF00515">
    <property type="entry name" value="TPR_1"/>
    <property type="match status" value="1"/>
</dbReference>
<protein>
    <submittedName>
        <fullName evidence="8">Uncharacterized protein</fullName>
    </submittedName>
</protein>
<evidence type="ECO:0000256" key="7">
    <source>
        <dbReference type="SAM" id="MobiDB-lite"/>
    </source>
</evidence>
<keyword evidence="6" id="KW-0175">Coiled coil</keyword>
<feature type="repeat" description="TPR" evidence="5">
    <location>
        <begin position="313"/>
        <end position="346"/>
    </location>
</feature>
<dbReference type="EMBL" id="FN648474">
    <property type="protein sequence ID" value="CBJ31857.1"/>
    <property type="molecule type" value="Genomic_DNA"/>
</dbReference>
<dbReference type="GO" id="GO:0005829">
    <property type="term" value="C:cytosol"/>
    <property type="evidence" value="ECO:0007669"/>
    <property type="project" value="TreeGrafter"/>
</dbReference>
<dbReference type="InterPro" id="IPR019734">
    <property type="entry name" value="TPR_rpt"/>
</dbReference>
<dbReference type="OMA" id="EREWHAN"/>
<comment type="subcellular location">
    <subcellularLocation>
        <location evidence="1">Cytoplasm</location>
    </subcellularLocation>
</comment>
<evidence type="ECO:0000256" key="6">
    <source>
        <dbReference type="SAM" id="Coils"/>
    </source>
</evidence>
<dbReference type="STRING" id="2880.D7FV51"/>
<keyword evidence="4 5" id="KW-0802">TPR repeat</keyword>
<evidence type="ECO:0000313" key="8">
    <source>
        <dbReference type="EMBL" id="CBJ31857.1"/>
    </source>
</evidence>